<dbReference type="STRING" id="703135.A0A2A9NTK7"/>
<dbReference type="InterPro" id="IPR025160">
    <property type="entry name" value="AATF"/>
</dbReference>
<evidence type="ECO:0000313" key="6">
    <source>
        <dbReference type="EMBL" id="PFH51040.1"/>
    </source>
</evidence>
<evidence type="ECO:0000256" key="2">
    <source>
        <dbReference type="ARBA" id="ARBA00013850"/>
    </source>
</evidence>
<evidence type="ECO:0000259" key="4">
    <source>
        <dbReference type="Pfam" id="PF08164"/>
    </source>
</evidence>
<name>A0A2A9NTK7_9AGAR</name>
<feature type="compositionally biased region" description="Basic and acidic residues" evidence="3">
    <location>
        <begin position="144"/>
        <end position="155"/>
    </location>
</feature>
<reference evidence="6 7" key="1">
    <citation type="submission" date="2014-02" db="EMBL/GenBank/DDBJ databases">
        <title>Transposable element dynamics among asymbiotic and ectomycorrhizal Amanita fungi.</title>
        <authorList>
            <consortium name="DOE Joint Genome Institute"/>
            <person name="Hess J."/>
            <person name="Skrede I."/>
            <person name="Wolfe B."/>
            <person name="LaButti K."/>
            <person name="Ohm R.A."/>
            <person name="Grigoriev I.V."/>
            <person name="Pringle A."/>
        </authorList>
    </citation>
    <scope>NUCLEOTIDE SEQUENCE [LARGE SCALE GENOMIC DNA]</scope>
    <source>
        <strain evidence="6 7">SKay4041</strain>
    </source>
</reference>
<feature type="compositionally biased region" description="Acidic residues" evidence="3">
    <location>
        <begin position="86"/>
        <end position="108"/>
    </location>
</feature>
<dbReference type="InterPro" id="IPR012617">
    <property type="entry name" value="AATF_C"/>
</dbReference>
<feature type="non-terminal residue" evidence="6">
    <location>
        <position position="1"/>
    </location>
</feature>
<comment type="similarity">
    <text evidence="1">Belongs to the AATF family.</text>
</comment>
<sequence>SLAQQIAQLDNTAPVDFDPEDVQITGVDPESERVPIKDLSAAREHYVEVGLSAIKKYESISEPKYEGTRTSRQALMEESEGGDRCEDGDEDISVLEGLEGEDDENESSDEGKVRPSETGEDGDDGTDKEEQMAEPKVSYLPAKHQSEGMREKNDEDNTEGISAALRRKREDDRAKGKGVLRQIAIWDALLDARIRMQKGVVASNRLPLPLDVNEYQTQPQCQISLDKMLDEALSLSDELFNLQEYLLEKNDAVTITPRKRRKVDGTRPDYGGYLQEASANATTLQHITHPFLIQTLTKWSAKIQAVTPSVLLPSNRNAFSKGPPQVKSAVQLIDETFRNHDKLVSRTRIRRNKCARIGVMDLAGEDEVGEDYQLFDDTDFYQQLLRDVIDSKNAGSGADDWIEMQKQQKAKKKVDTKASKGRKIRYQVHEKLANFMVPVGVVGGWHEEQIDELFGWLLGRGEGERRKGR</sequence>
<evidence type="ECO:0000256" key="3">
    <source>
        <dbReference type="SAM" id="MobiDB-lite"/>
    </source>
</evidence>
<dbReference type="PANTHER" id="PTHR15565">
    <property type="entry name" value="AATF PROTEIN APOPTOSIS ANTAGONIZING TRANSCRIPTION FACTOR"/>
    <property type="match status" value="1"/>
</dbReference>
<dbReference type="AlphaFoldDB" id="A0A2A9NTK7"/>
<protein>
    <recommendedName>
        <fullName evidence="2">Protein BFR2</fullName>
    </recommendedName>
</protein>
<feature type="domain" description="Apoptosis-antagonizing transcription factor C-terminal" evidence="4">
    <location>
        <begin position="381"/>
        <end position="458"/>
    </location>
</feature>
<keyword evidence="7" id="KW-1185">Reference proteome</keyword>
<dbReference type="Pfam" id="PF13339">
    <property type="entry name" value="AATF-Che1"/>
    <property type="match status" value="1"/>
</dbReference>
<evidence type="ECO:0000313" key="7">
    <source>
        <dbReference type="Proteomes" id="UP000242287"/>
    </source>
</evidence>
<dbReference type="InterPro" id="IPR039223">
    <property type="entry name" value="AATF/Bfr2"/>
</dbReference>
<feature type="region of interest" description="Disordered" evidence="3">
    <location>
        <begin position="1"/>
        <end position="32"/>
    </location>
</feature>
<dbReference type="Proteomes" id="UP000242287">
    <property type="component" value="Unassembled WGS sequence"/>
</dbReference>
<dbReference type="EMBL" id="KZ301993">
    <property type="protein sequence ID" value="PFH51040.1"/>
    <property type="molecule type" value="Genomic_DNA"/>
</dbReference>
<dbReference type="PANTHER" id="PTHR15565:SF0">
    <property type="entry name" value="PROTEIN AATF"/>
    <property type="match status" value="1"/>
</dbReference>
<feature type="compositionally biased region" description="Polar residues" evidence="3">
    <location>
        <begin position="1"/>
        <end position="11"/>
    </location>
</feature>
<feature type="compositionally biased region" description="Basic and acidic residues" evidence="3">
    <location>
        <begin position="56"/>
        <end position="69"/>
    </location>
</feature>
<feature type="domain" description="AATF leucine zipper-containing" evidence="5">
    <location>
        <begin position="172"/>
        <end position="302"/>
    </location>
</feature>
<feature type="region of interest" description="Disordered" evidence="3">
    <location>
        <begin position="56"/>
        <end position="160"/>
    </location>
</feature>
<gene>
    <name evidence="6" type="ORF">AMATHDRAFT_143610</name>
</gene>
<proteinExistence type="inferred from homology"/>
<dbReference type="Pfam" id="PF08164">
    <property type="entry name" value="TRAUB"/>
    <property type="match status" value="1"/>
</dbReference>
<dbReference type="GO" id="GO:0005730">
    <property type="term" value="C:nucleolus"/>
    <property type="evidence" value="ECO:0007669"/>
    <property type="project" value="TreeGrafter"/>
</dbReference>
<organism evidence="6 7">
    <name type="scientific">Amanita thiersii Skay4041</name>
    <dbReference type="NCBI Taxonomy" id="703135"/>
    <lineage>
        <taxon>Eukaryota</taxon>
        <taxon>Fungi</taxon>
        <taxon>Dikarya</taxon>
        <taxon>Basidiomycota</taxon>
        <taxon>Agaricomycotina</taxon>
        <taxon>Agaricomycetes</taxon>
        <taxon>Agaricomycetidae</taxon>
        <taxon>Agaricales</taxon>
        <taxon>Pluteineae</taxon>
        <taxon>Amanitaceae</taxon>
        <taxon>Amanita</taxon>
    </lineage>
</organism>
<feature type="compositionally biased region" description="Acidic residues" evidence="3">
    <location>
        <begin position="118"/>
        <end position="127"/>
    </location>
</feature>
<dbReference type="GO" id="GO:0000462">
    <property type="term" value="P:maturation of SSU-rRNA from tricistronic rRNA transcript (SSU-rRNA, 5.8S rRNA, LSU-rRNA)"/>
    <property type="evidence" value="ECO:0007669"/>
    <property type="project" value="TreeGrafter"/>
</dbReference>
<dbReference type="OrthoDB" id="5783963at2759"/>
<evidence type="ECO:0000256" key="1">
    <source>
        <dbReference type="ARBA" id="ARBA00008966"/>
    </source>
</evidence>
<evidence type="ECO:0000259" key="5">
    <source>
        <dbReference type="Pfam" id="PF13339"/>
    </source>
</evidence>
<accession>A0A2A9NTK7</accession>